<evidence type="ECO:0000256" key="3">
    <source>
        <dbReference type="PROSITE-ProRule" id="PRU00339"/>
    </source>
</evidence>
<dbReference type="GO" id="GO:0016567">
    <property type="term" value="P:protein ubiquitination"/>
    <property type="evidence" value="ECO:0000318"/>
    <property type="project" value="GO_Central"/>
</dbReference>
<dbReference type="SUPFAM" id="SSF48452">
    <property type="entry name" value="TPR-like"/>
    <property type="match status" value="1"/>
</dbReference>
<dbReference type="GO" id="GO:0007091">
    <property type="term" value="P:metaphase/anaphase transition of mitotic cell cycle"/>
    <property type="evidence" value="ECO:0000318"/>
    <property type="project" value="GO_Central"/>
</dbReference>
<evidence type="ECO:0000313" key="5">
    <source>
        <dbReference type="Proteomes" id="UP000235145"/>
    </source>
</evidence>
<dbReference type="GO" id="GO:0051301">
    <property type="term" value="P:cell division"/>
    <property type="evidence" value="ECO:0000318"/>
    <property type="project" value="GO_Central"/>
</dbReference>
<dbReference type="AlphaFoldDB" id="A0A9R1XBG6"/>
<evidence type="ECO:0000256" key="2">
    <source>
        <dbReference type="ARBA" id="ARBA00038210"/>
    </source>
</evidence>
<comment type="similarity">
    <text evidence="2">Belongs to the APC3/CDC27 family.</text>
</comment>
<reference evidence="4 5" key="1">
    <citation type="journal article" date="2017" name="Nat. Commun.">
        <title>Genome assembly with in vitro proximity ligation data and whole-genome triplication in lettuce.</title>
        <authorList>
            <person name="Reyes-Chin-Wo S."/>
            <person name="Wang Z."/>
            <person name="Yang X."/>
            <person name="Kozik A."/>
            <person name="Arikit S."/>
            <person name="Song C."/>
            <person name="Xia L."/>
            <person name="Froenicke L."/>
            <person name="Lavelle D.O."/>
            <person name="Truco M.J."/>
            <person name="Xia R."/>
            <person name="Zhu S."/>
            <person name="Xu C."/>
            <person name="Xu H."/>
            <person name="Xu X."/>
            <person name="Cox K."/>
            <person name="Korf I."/>
            <person name="Meyers B.C."/>
            <person name="Michelmore R.W."/>
        </authorList>
    </citation>
    <scope>NUCLEOTIDE SEQUENCE [LARGE SCALE GENOMIC DNA]</scope>
    <source>
        <strain evidence="5">cv. Salinas</strain>
        <tissue evidence="4">Seedlings</tissue>
    </source>
</reference>
<dbReference type="PANTHER" id="PTHR12558">
    <property type="entry name" value="CELL DIVISION CYCLE 16,23,27"/>
    <property type="match status" value="1"/>
</dbReference>
<gene>
    <name evidence="4" type="ORF">LSAT_V11C500244400</name>
</gene>
<keyword evidence="5" id="KW-1185">Reference proteome</keyword>
<dbReference type="EMBL" id="NBSK02000005">
    <property type="protein sequence ID" value="KAJ0208105.1"/>
    <property type="molecule type" value="Genomic_DNA"/>
</dbReference>
<dbReference type="SMART" id="SM00028">
    <property type="entry name" value="TPR"/>
    <property type="match status" value="4"/>
</dbReference>
<evidence type="ECO:0000313" key="4">
    <source>
        <dbReference type="EMBL" id="KAJ0208105.1"/>
    </source>
</evidence>
<dbReference type="InterPro" id="IPR011990">
    <property type="entry name" value="TPR-like_helical_dom_sf"/>
</dbReference>
<comment type="caution">
    <text evidence="4">The sequence shown here is derived from an EMBL/GenBank/DDBJ whole genome shotgun (WGS) entry which is preliminary data.</text>
</comment>
<feature type="repeat" description="TPR" evidence="3">
    <location>
        <begin position="68"/>
        <end position="101"/>
    </location>
</feature>
<dbReference type="GO" id="GO:0005737">
    <property type="term" value="C:cytoplasm"/>
    <property type="evidence" value="ECO:0000318"/>
    <property type="project" value="GO_Central"/>
</dbReference>
<dbReference type="Gene3D" id="1.25.40.10">
    <property type="entry name" value="Tetratricopeptide repeat domain"/>
    <property type="match status" value="2"/>
</dbReference>
<dbReference type="PANTHER" id="PTHR12558:SF13">
    <property type="entry name" value="CELL DIVISION CYCLE PROTEIN 27 HOMOLOG"/>
    <property type="match status" value="1"/>
</dbReference>
<dbReference type="PROSITE" id="PS50005">
    <property type="entry name" value="TPR"/>
    <property type="match status" value="2"/>
</dbReference>
<accession>A0A9R1XBG6</accession>
<dbReference type="InterPro" id="IPR019734">
    <property type="entry name" value="TPR_rpt"/>
</dbReference>
<organism evidence="4 5">
    <name type="scientific">Lactuca sativa</name>
    <name type="common">Garden lettuce</name>
    <dbReference type="NCBI Taxonomy" id="4236"/>
    <lineage>
        <taxon>Eukaryota</taxon>
        <taxon>Viridiplantae</taxon>
        <taxon>Streptophyta</taxon>
        <taxon>Embryophyta</taxon>
        <taxon>Tracheophyta</taxon>
        <taxon>Spermatophyta</taxon>
        <taxon>Magnoliopsida</taxon>
        <taxon>eudicotyledons</taxon>
        <taxon>Gunneridae</taxon>
        <taxon>Pentapetalae</taxon>
        <taxon>asterids</taxon>
        <taxon>campanulids</taxon>
        <taxon>Asterales</taxon>
        <taxon>Asteraceae</taxon>
        <taxon>Cichorioideae</taxon>
        <taxon>Cichorieae</taxon>
        <taxon>Lactucinae</taxon>
        <taxon>Lactuca</taxon>
    </lineage>
</organism>
<sequence>MTKCATGNCFSIQKDHETALKNFQRAVQLNSRFAYAHTLCGHEYVALEDLENGIKSYQNALQIDGRHYNAWYGLAVIYLRKEKYEFFEHHFRKAHQINPRSSVIMSYLGTSLHALKKREALEIMENAIRADKKNPLPIMEHFNGALKFLEELKEYAPCESRVYALIEKIYKRCLMYDQAMLHFGLALDLKPFATHVRIVSGLTHVLIVSGLTHDTTCVRHDAWHCTIIKIYF</sequence>
<dbReference type="GO" id="GO:0031145">
    <property type="term" value="P:anaphase-promoting complex-dependent catabolic process"/>
    <property type="evidence" value="ECO:0000318"/>
    <property type="project" value="GO_Central"/>
</dbReference>
<dbReference type="GO" id="GO:0005680">
    <property type="term" value="C:anaphase-promoting complex"/>
    <property type="evidence" value="ECO:0000318"/>
    <property type="project" value="GO_Central"/>
</dbReference>
<dbReference type="Pfam" id="PF13181">
    <property type="entry name" value="TPR_8"/>
    <property type="match status" value="1"/>
</dbReference>
<feature type="repeat" description="TPR" evidence="3">
    <location>
        <begin position="34"/>
        <end position="67"/>
    </location>
</feature>
<evidence type="ECO:0008006" key="6">
    <source>
        <dbReference type="Google" id="ProtNLM"/>
    </source>
</evidence>
<name>A0A9R1XBG6_LACSA</name>
<evidence type="ECO:0000256" key="1">
    <source>
        <dbReference type="ARBA" id="ARBA00022803"/>
    </source>
</evidence>
<keyword evidence="1 3" id="KW-0802">TPR repeat</keyword>
<proteinExistence type="inferred from homology"/>
<protein>
    <recommendedName>
        <fullName evidence="6">Cdc23 domain-containing protein</fullName>
    </recommendedName>
</protein>
<dbReference type="Proteomes" id="UP000235145">
    <property type="component" value="Unassembled WGS sequence"/>
</dbReference>